<keyword evidence="1" id="KW-0812">Transmembrane</keyword>
<feature type="signal peptide" evidence="2">
    <location>
        <begin position="1"/>
        <end position="23"/>
    </location>
</feature>
<dbReference type="EMBL" id="LT594594">
    <property type="protein sequence ID" value="SCP05976.1"/>
    <property type="molecule type" value="Genomic_DNA"/>
</dbReference>
<feature type="chain" id="PRO_5008921658" evidence="2">
    <location>
        <begin position="24"/>
        <end position="136"/>
    </location>
</feature>
<evidence type="ECO:0000313" key="3">
    <source>
        <dbReference type="EMBL" id="SCP05976.1"/>
    </source>
</evidence>
<accession>A0A1D3TM15</accession>
<proteinExistence type="predicted"/>
<evidence type="ECO:0000313" key="4">
    <source>
        <dbReference type="Proteomes" id="UP000242942"/>
    </source>
</evidence>
<keyword evidence="1" id="KW-1133">Transmembrane helix</keyword>
<gene>
    <name evidence="3" type="primary">PocGH01_13014800</name>
    <name evidence="3" type="ORF">POCGH01_13014800</name>
</gene>
<sequence length="136" mass="15212">MRVKYHLYLLIAFIFLLLDLCSNMRVNRKKTVYRLNAETGNISMATMGSSTCHCSIFNHCFSRVKCNLLLLCLTGSAVIAILIIAVFIQRATQIPLRGCPHMCDCFLDSSISPLTCILLHSPKNTRTDTPTHTCTS</sequence>
<evidence type="ECO:0000256" key="1">
    <source>
        <dbReference type="SAM" id="Phobius"/>
    </source>
</evidence>
<keyword evidence="4" id="KW-1185">Reference proteome</keyword>
<dbReference type="VEuPathDB" id="PlasmoDB:PocGH01_13014800"/>
<reference evidence="3 4" key="1">
    <citation type="submission" date="2016-06" db="EMBL/GenBank/DDBJ databases">
        <authorList>
            <consortium name="Pathogen Informatics"/>
        </authorList>
    </citation>
    <scope>NUCLEOTIDE SEQUENCE [LARGE SCALE GENOMIC DNA]</scope>
    <source>
        <strain evidence="3">PocGH01</strain>
    </source>
</reference>
<name>A0A1D3TM15_PLAOA</name>
<protein>
    <submittedName>
        <fullName evidence="3">Uncharacterized protein</fullName>
    </submittedName>
</protein>
<keyword evidence="2" id="KW-0732">Signal</keyword>
<feature type="transmembrane region" description="Helical" evidence="1">
    <location>
        <begin position="68"/>
        <end position="88"/>
    </location>
</feature>
<dbReference type="Proteomes" id="UP000242942">
    <property type="component" value="Chromosome 13"/>
</dbReference>
<organism evidence="3 4">
    <name type="scientific">Plasmodium ovale</name>
    <name type="common">malaria parasite P. ovale</name>
    <dbReference type="NCBI Taxonomy" id="36330"/>
    <lineage>
        <taxon>Eukaryota</taxon>
        <taxon>Sar</taxon>
        <taxon>Alveolata</taxon>
        <taxon>Apicomplexa</taxon>
        <taxon>Aconoidasida</taxon>
        <taxon>Haemosporida</taxon>
        <taxon>Plasmodiidae</taxon>
        <taxon>Plasmodium</taxon>
        <taxon>Plasmodium (Plasmodium)</taxon>
    </lineage>
</organism>
<dbReference type="AlphaFoldDB" id="A0A1D3TM15"/>
<evidence type="ECO:0000256" key="2">
    <source>
        <dbReference type="SAM" id="SignalP"/>
    </source>
</evidence>
<keyword evidence="1" id="KW-0472">Membrane</keyword>